<evidence type="ECO:0000256" key="2">
    <source>
        <dbReference type="ARBA" id="ARBA00022490"/>
    </source>
</evidence>
<dbReference type="InterPro" id="IPR022861">
    <property type="entry name" value="Gln_tRNA_ligase_bac"/>
</dbReference>
<dbReference type="FunFam" id="3.90.800.10:FF:000001">
    <property type="entry name" value="Glutamine--tRNA ligase"/>
    <property type="match status" value="1"/>
</dbReference>
<feature type="short sequence motif" description="'KMSKS' region" evidence="8">
    <location>
        <begin position="272"/>
        <end position="276"/>
    </location>
</feature>
<dbReference type="FunFam" id="1.10.1160.10:FF:000001">
    <property type="entry name" value="Glutamine--tRNA ligase"/>
    <property type="match status" value="1"/>
</dbReference>
<keyword evidence="7 8" id="KW-0030">Aminoacyl-tRNA synthetase</keyword>
<dbReference type="FunFam" id="2.40.240.10:FF:000001">
    <property type="entry name" value="Glutamine--tRNA ligase"/>
    <property type="match status" value="1"/>
</dbReference>
<dbReference type="CDD" id="cd00807">
    <property type="entry name" value="GlnRS_core"/>
    <property type="match status" value="1"/>
</dbReference>
<dbReference type="PANTHER" id="PTHR43097">
    <property type="entry name" value="GLUTAMINE-TRNA LIGASE"/>
    <property type="match status" value="1"/>
</dbReference>
<keyword evidence="3 8" id="KW-0436">Ligase</keyword>
<dbReference type="OrthoDB" id="9801560at2"/>
<comment type="subcellular location">
    <subcellularLocation>
        <location evidence="8">Cytoplasm</location>
    </subcellularLocation>
</comment>
<dbReference type="GO" id="GO:0006424">
    <property type="term" value="P:glutamyl-tRNA aminoacylation"/>
    <property type="evidence" value="ECO:0007669"/>
    <property type="project" value="UniProtKB-UniRule"/>
</dbReference>
<evidence type="ECO:0000259" key="12">
    <source>
        <dbReference type="Pfam" id="PF20974"/>
    </source>
</evidence>
<name>A0A2N9L9K3_9BACT</name>
<organism evidence="13 14">
    <name type="scientific">Candidatus Sulfuritelmatomonas gaucii</name>
    <dbReference type="NCBI Taxonomy" id="2043161"/>
    <lineage>
        <taxon>Bacteria</taxon>
        <taxon>Pseudomonadati</taxon>
        <taxon>Acidobacteriota</taxon>
        <taxon>Terriglobia</taxon>
        <taxon>Terriglobales</taxon>
        <taxon>Acidobacteriaceae</taxon>
        <taxon>Candidatus Sulfuritelmatomonas</taxon>
    </lineage>
</organism>
<dbReference type="NCBIfam" id="NF011291">
    <property type="entry name" value="PRK14703.1"/>
    <property type="match status" value="1"/>
</dbReference>
<evidence type="ECO:0000256" key="7">
    <source>
        <dbReference type="ARBA" id="ARBA00023146"/>
    </source>
</evidence>
<dbReference type="SUPFAM" id="SSF52374">
    <property type="entry name" value="Nucleotidylyl transferase"/>
    <property type="match status" value="1"/>
</dbReference>
<protein>
    <recommendedName>
        <fullName evidence="8">Glutamine--tRNA ligase</fullName>
        <ecNumber evidence="8">6.1.1.18</ecNumber>
    </recommendedName>
    <alternativeName>
        <fullName evidence="8">Glutaminyl-tRNA synthetase</fullName>
        <shortName evidence="8">GlnRS</shortName>
    </alternativeName>
</protein>
<feature type="binding site" evidence="8">
    <location>
        <begin position="273"/>
        <end position="275"/>
    </location>
    <ligand>
        <name>ATP</name>
        <dbReference type="ChEBI" id="CHEBI:30616"/>
    </ligand>
</feature>
<feature type="binding site" evidence="8">
    <location>
        <begin position="265"/>
        <end position="266"/>
    </location>
    <ligand>
        <name>ATP</name>
        <dbReference type="ChEBI" id="CHEBI:30616"/>
    </ligand>
</feature>
<dbReference type="EC" id="6.1.1.18" evidence="8"/>
<dbReference type="InterPro" id="IPR020061">
    <property type="entry name" value="Glu_tRNA_lig_a-bdl"/>
</dbReference>
<evidence type="ECO:0000256" key="3">
    <source>
        <dbReference type="ARBA" id="ARBA00022598"/>
    </source>
</evidence>
<comment type="similarity">
    <text evidence="1 8 9">Belongs to the class-I aminoacyl-tRNA synthetase family.</text>
</comment>
<evidence type="ECO:0000313" key="14">
    <source>
        <dbReference type="Proteomes" id="UP000239735"/>
    </source>
</evidence>
<dbReference type="FunFam" id="3.40.50.620:FF:000037">
    <property type="entry name" value="Glutamine--tRNA ligase cytoplasmic"/>
    <property type="match status" value="1"/>
</dbReference>
<dbReference type="Pfam" id="PF03950">
    <property type="entry name" value="tRNA-synt_1c_C"/>
    <property type="match status" value="1"/>
</dbReference>
<evidence type="ECO:0000256" key="1">
    <source>
        <dbReference type="ARBA" id="ARBA00005594"/>
    </source>
</evidence>
<dbReference type="InterPro" id="IPR000924">
    <property type="entry name" value="Glu/Gln-tRNA-synth"/>
</dbReference>
<dbReference type="AlphaFoldDB" id="A0A2N9L9K3"/>
<dbReference type="Pfam" id="PF00749">
    <property type="entry name" value="tRNA-synt_1c"/>
    <property type="match status" value="1"/>
</dbReference>
<keyword evidence="5 8" id="KW-0067">ATP-binding</keyword>
<dbReference type="Proteomes" id="UP000239735">
    <property type="component" value="Unassembled WGS sequence"/>
</dbReference>
<dbReference type="Gene3D" id="2.40.240.10">
    <property type="entry name" value="Ribosomal Protein L25, Chain P"/>
    <property type="match status" value="2"/>
</dbReference>
<dbReference type="HAMAP" id="MF_00126">
    <property type="entry name" value="Gln_tRNA_synth"/>
    <property type="match status" value="1"/>
</dbReference>
<dbReference type="InterPro" id="IPR014729">
    <property type="entry name" value="Rossmann-like_a/b/a_fold"/>
</dbReference>
<evidence type="ECO:0000256" key="9">
    <source>
        <dbReference type="RuleBase" id="RU363037"/>
    </source>
</evidence>
<comment type="subunit">
    <text evidence="8">Monomer.</text>
</comment>
<dbReference type="PRINTS" id="PR00987">
    <property type="entry name" value="TRNASYNTHGLU"/>
</dbReference>
<evidence type="ECO:0000256" key="5">
    <source>
        <dbReference type="ARBA" id="ARBA00022840"/>
    </source>
</evidence>
<dbReference type="InterPro" id="IPR020058">
    <property type="entry name" value="Glu/Gln-tRNA-synth_Ib_cat-dom"/>
</dbReference>
<feature type="domain" description="Glutamyl/glutaminyl-tRNA synthetase class Ib anti-codon binding" evidence="11">
    <location>
        <begin position="344"/>
        <end position="444"/>
    </location>
</feature>
<feature type="binding site" evidence="8">
    <location>
        <position position="217"/>
    </location>
    <ligand>
        <name>L-glutamine</name>
        <dbReference type="ChEBI" id="CHEBI:58359"/>
    </ligand>
</feature>
<dbReference type="GO" id="GO:0006425">
    <property type="term" value="P:glutaminyl-tRNA aminoacylation"/>
    <property type="evidence" value="ECO:0007669"/>
    <property type="project" value="UniProtKB-UniRule"/>
</dbReference>
<dbReference type="Gene3D" id="3.40.50.620">
    <property type="entry name" value="HUPs"/>
    <property type="match status" value="1"/>
</dbReference>
<dbReference type="EMBL" id="OKRB01000081">
    <property type="protein sequence ID" value="SPE19833.1"/>
    <property type="molecule type" value="Genomic_DNA"/>
</dbReference>
<comment type="catalytic activity">
    <reaction evidence="8">
        <text>tRNA(Gln) + L-glutamine + ATP = L-glutaminyl-tRNA(Gln) + AMP + diphosphate</text>
        <dbReference type="Rhea" id="RHEA:20121"/>
        <dbReference type="Rhea" id="RHEA-COMP:9662"/>
        <dbReference type="Rhea" id="RHEA-COMP:9681"/>
        <dbReference type="ChEBI" id="CHEBI:30616"/>
        <dbReference type="ChEBI" id="CHEBI:33019"/>
        <dbReference type="ChEBI" id="CHEBI:58359"/>
        <dbReference type="ChEBI" id="CHEBI:78442"/>
        <dbReference type="ChEBI" id="CHEBI:78521"/>
        <dbReference type="ChEBI" id="CHEBI:456215"/>
        <dbReference type="EC" id="6.1.1.18"/>
    </reaction>
</comment>
<reference evidence="14" key="1">
    <citation type="submission" date="2018-02" db="EMBL/GenBank/DDBJ databases">
        <authorList>
            <person name="Hausmann B."/>
        </authorList>
    </citation>
    <scope>NUCLEOTIDE SEQUENCE [LARGE SCALE GENOMIC DNA]</scope>
    <source>
        <strain evidence="14">Peat soil MAG SbA5</strain>
    </source>
</reference>
<dbReference type="InterPro" id="IPR020059">
    <property type="entry name" value="Glu/Gln-tRNA-synth_Ib_codon-bd"/>
</dbReference>
<evidence type="ECO:0000313" key="13">
    <source>
        <dbReference type="EMBL" id="SPE19833.1"/>
    </source>
</evidence>
<gene>
    <name evidence="8 13" type="primary">glnS</name>
    <name evidence="13" type="ORF">SBA5_250063</name>
</gene>
<feature type="domain" description="tRNA synthetases class I (E and Q) anti-codon binding" evidence="12">
    <location>
        <begin position="461"/>
        <end position="537"/>
    </location>
</feature>
<dbReference type="Gene3D" id="1.10.1160.10">
    <property type="entry name" value="Glutamyl-trna Synthetase, Domain 2"/>
    <property type="match status" value="1"/>
</dbReference>
<dbReference type="Gene3D" id="3.90.800.10">
    <property type="entry name" value="Glutamyl-tRNA Synthetase, Domain 3"/>
    <property type="match status" value="1"/>
</dbReference>
<evidence type="ECO:0000256" key="4">
    <source>
        <dbReference type="ARBA" id="ARBA00022741"/>
    </source>
</evidence>
<comment type="caution">
    <text evidence="8">Lacks conserved residue(s) required for the propagation of feature annotation.</text>
</comment>
<dbReference type="PANTHER" id="PTHR43097:SF5">
    <property type="entry name" value="GLUTAMATE--TRNA LIGASE"/>
    <property type="match status" value="1"/>
</dbReference>
<dbReference type="GO" id="GO:0005829">
    <property type="term" value="C:cytosol"/>
    <property type="evidence" value="ECO:0007669"/>
    <property type="project" value="TreeGrafter"/>
</dbReference>
<feature type="binding site" evidence="8">
    <location>
        <position position="73"/>
    </location>
    <ligand>
        <name>L-glutamine</name>
        <dbReference type="ChEBI" id="CHEBI:58359"/>
    </ligand>
</feature>
<dbReference type="Pfam" id="PF20974">
    <property type="entry name" value="tRNA-synt_1c_C2"/>
    <property type="match status" value="1"/>
</dbReference>
<dbReference type="GO" id="GO:0005524">
    <property type="term" value="F:ATP binding"/>
    <property type="evidence" value="ECO:0007669"/>
    <property type="project" value="UniProtKB-UniRule"/>
</dbReference>
<dbReference type="NCBIfam" id="TIGR00440">
    <property type="entry name" value="glnS"/>
    <property type="match status" value="1"/>
</dbReference>
<dbReference type="InterPro" id="IPR011035">
    <property type="entry name" value="Ribosomal_bL25/Gln-tRNA_synth"/>
</dbReference>
<keyword evidence="4 8" id="KW-0547">Nucleotide-binding</keyword>
<feature type="binding site" evidence="8">
    <location>
        <begin position="47"/>
        <end position="53"/>
    </location>
    <ligand>
        <name>ATP</name>
        <dbReference type="ChEBI" id="CHEBI:30616"/>
    </ligand>
</feature>
<evidence type="ECO:0000256" key="6">
    <source>
        <dbReference type="ARBA" id="ARBA00022917"/>
    </source>
</evidence>
<feature type="short sequence motif" description="'HIGH' region" evidence="8">
    <location>
        <begin position="40"/>
        <end position="50"/>
    </location>
</feature>
<evidence type="ECO:0000259" key="10">
    <source>
        <dbReference type="Pfam" id="PF00749"/>
    </source>
</evidence>
<feature type="domain" description="Glutamyl/glutaminyl-tRNA synthetase class Ib catalytic" evidence="10">
    <location>
        <begin position="33"/>
        <end position="341"/>
    </location>
</feature>
<dbReference type="InterPro" id="IPR050132">
    <property type="entry name" value="Gln/Glu-tRNA_Ligase"/>
</dbReference>
<dbReference type="InterPro" id="IPR020056">
    <property type="entry name" value="Rbsml_bL25/Gln-tRNA_synth_N"/>
</dbReference>
<evidence type="ECO:0000259" key="11">
    <source>
        <dbReference type="Pfam" id="PF03950"/>
    </source>
</evidence>
<proteinExistence type="inferred from homology"/>
<dbReference type="InterPro" id="IPR049437">
    <property type="entry name" value="tRNA-synt_1c_C2"/>
</dbReference>
<feature type="binding site" evidence="8">
    <location>
        <begin position="41"/>
        <end position="43"/>
    </location>
    <ligand>
        <name>ATP</name>
        <dbReference type="ChEBI" id="CHEBI:30616"/>
    </ligand>
</feature>
<sequence length="570" mass="65139">MTTANPESPATPSNFLRDAVAEDVRTRKYGDAQIQTRFPPEPNGYLHIGHAKAICINFGLADEFGGKTNLRFDDTNPEKEEQEYVDAIQHDIRWLGFDWERLCFASDYFPQLYEWALQLIRAGNAYVDDLSADEIRQYRGTLTEPGKDSPYRNRAVEENLDLFVRMKKGEFPDGSRVLRAKIDMASPNLNMRDPVMYRILHATHHRTGDEWCIYPMYDFAHGQSDSIEHVTHSMCSLEFADHQPLYKWYIAQLGIFPSQQIEFDRLSLTYTLLSKRKLLQLVQEKRVNGWDDPRMPTLSGFRRRGFTPEAIRAFVNTAGVSRTNGIVDIEMLEHFQRDDLNHRAARAMAVLHPLKVVIDNYPADQVEYVDVANNPEDPAAGTRQVPFSREIYIEHDDFREVPPPKYYRLSPGKEVRLRNAYFITAQSVVKDAAGNVIEVHCTYDPASRGGNSPDGRKVKSTMHWVSAAHAIAAEIRLYDKLFTRPDPGEVEEGKTFLDNLNPDSLEIVTDAKLEPSLAASKPGDRFQFERVGYFCLDPDSTPDSTPRKLVFNRTLALKDTWARIEKKSGV</sequence>
<keyword evidence="6 8" id="KW-0648">Protein biosynthesis</keyword>
<keyword evidence="2 8" id="KW-0963">Cytoplasm</keyword>
<dbReference type="GO" id="GO:0004819">
    <property type="term" value="F:glutamine-tRNA ligase activity"/>
    <property type="evidence" value="ECO:0007669"/>
    <property type="project" value="UniProtKB-UniRule"/>
</dbReference>
<dbReference type="InterPro" id="IPR004514">
    <property type="entry name" value="Gln-tRNA-synth"/>
</dbReference>
<evidence type="ECO:0000256" key="8">
    <source>
        <dbReference type="HAMAP-Rule" id="MF_00126"/>
    </source>
</evidence>
<accession>A0A2N9L9K3</accession>
<dbReference type="SUPFAM" id="SSF50715">
    <property type="entry name" value="Ribosomal protein L25-like"/>
    <property type="match status" value="1"/>
</dbReference>